<feature type="transmembrane region" description="Helical" evidence="8">
    <location>
        <begin position="198"/>
        <end position="221"/>
    </location>
</feature>
<comment type="subcellular location">
    <subcellularLocation>
        <location evidence="1">Cell membrane</location>
        <topology evidence="1">Multi-pass membrane protein</topology>
    </subcellularLocation>
</comment>
<keyword evidence="3" id="KW-0813">Transport</keyword>
<dbReference type="InterPro" id="IPR002549">
    <property type="entry name" value="AI-2E-like"/>
</dbReference>
<evidence type="ECO:0000313" key="10">
    <source>
        <dbReference type="Proteomes" id="UP000176952"/>
    </source>
</evidence>
<keyword evidence="5 8" id="KW-0812">Transmembrane</keyword>
<reference evidence="9 10" key="1">
    <citation type="journal article" date="2016" name="Nat. Commun.">
        <title>Thousands of microbial genomes shed light on interconnected biogeochemical processes in an aquifer system.</title>
        <authorList>
            <person name="Anantharaman K."/>
            <person name="Brown C.T."/>
            <person name="Hug L.A."/>
            <person name="Sharon I."/>
            <person name="Castelle C.J."/>
            <person name="Probst A.J."/>
            <person name="Thomas B.C."/>
            <person name="Singh A."/>
            <person name="Wilkins M.J."/>
            <person name="Karaoz U."/>
            <person name="Brodie E.L."/>
            <person name="Williams K.H."/>
            <person name="Hubbard S.S."/>
            <person name="Banfield J.F."/>
        </authorList>
    </citation>
    <scope>NUCLEOTIDE SEQUENCE [LARGE SCALE GENOMIC DNA]</scope>
</reference>
<gene>
    <name evidence="9" type="ORF">A3F54_05680</name>
</gene>
<dbReference type="Pfam" id="PF01594">
    <property type="entry name" value="AI-2E_transport"/>
    <property type="match status" value="1"/>
</dbReference>
<dbReference type="AlphaFoldDB" id="A0A1G2B5U0"/>
<feature type="transmembrane region" description="Helical" evidence="8">
    <location>
        <begin position="132"/>
        <end position="158"/>
    </location>
</feature>
<dbReference type="EMBL" id="MHKD01000013">
    <property type="protein sequence ID" value="OGY84568.1"/>
    <property type="molecule type" value="Genomic_DNA"/>
</dbReference>
<feature type="transmembrane region" description="Helical" evidence="8">
    <location>
        <begin position="6"/>
        <end position="33"/>
    </location>
</feature>
<evidence type="ECO:0000256" key="6">
    <source>
        <dbReference type="ARBA" id="ARBA00022989"/>
    </source>
</evidence>
<dbReference type="GO" id="GO:0005886">
    <property type="term" value="C:plasma membrane"/>
    <property type="evidence" value="ECO:0007669"/>
    <property type="project" value="UniProtKB-SubCell"/>
</dbReference>
<accession>A0A1G2B5U0</accession>
<dbReference type="PANTHER" id="PTHR21716:SF53">
    <property type="entry name" value="PERMEASE PERM-RELATED"/>
    <property type="match status" value="1"/>
</dbReference>
<dbReference type="Proteomes" id="UP000176952">
    <property type="component" value="Unassembled WGS sequence"/>
</dbReference>
<dbReference type="PANTHER" id="PTHR21716">
    <property type="entry name" value="TRANSMEMBRANE PROTEIN"/>
    <property type="match status" value="1"/>
</dbReference>
<evidence type="ECO:0000256" key="2">
    <source>
        <dbReference type="ARBA" id="ARBA00009773"/>
    </source>
</evidence>
<comment type="caution">
    <text evidence="9">The sequence shown here is derived from an EMBL/GenBank/DDBJ whole genome shotgun (WGS) entry which is preliminary data.</text>
</comment>
<evidence type="ECO:0000256" key="3">
    <source>
        <dbReference type="ARBA" id="ARBA00022448"/>
    </source>
</evidence>
<sequence length="338" mass="37501">MKTIMKFFLIVAILIFLYSIKKVVGILFISFVLASALDPWIDKLQKKRIPRPIGILFTYIIALGIVSLTIFLLIPPISEEVKEIARNFPAYYDQIIRGYTTLSSTSEQIGLKTAQDSIKSLSSSLDNLTSGLFSGLASIFGGFVTFFGVIVITFYMTIEEDGMKKFLRSIAPVQYQPYLIHKINEIQRKLGQWLQGQIVLGIIIGLLTYIGLLILGVKYALVLALVSAITELVPYLGPILAAIPAVFLAFAQSPLKALLVLILYIVIQQLENQVIQPKIMQKSVGLNPIAVITVMLIGAQVAGFIGLLLAVPAATILWIFLHDFIIEKKMRDNKLDEE</sequence>
<comment type="similarity">
    <text evidence="2">Belongs to the autoinducer-2 exporter (AI-2E) (TC 2.A.86) family.</text>
</comment>
<evidence type="ECO:0000256" key="1">
    <source>
        <dbReference type="ARBA" id="ARBA00004651"/>
    </source>
</evidence>
<feature type="transmembrane region" description="Helical" evidence="8">
    <location>
        <begin position="303"/>
        <end position="321"/>
    </location>
</feature>
<evidence type="ECO:0000313" key="9">
    <source>
        <dbReference type="EMBL" id="OGY84568.1"/>
    </source>
</evidence>
<feature type="transmembrane region" description="Helical" evidence="8">
    <location>
        <begin position="53"/>
        <end position="74"/>
    </location>
</feature>
<evidence type="ECO:0000256" key="7">
    <source>
        <dbReference type="ARBA" id="ARBA00023136"/>
    </source>
</evidence>
<dbReference type="STRING" id="1798542.A3F54_05680"/>
<dbReference type="GO" id="GO:0055085">
    <property type="term" value="P:transmembrane transport"/>
    <property type="evidence" value="ECO:0007669"/>
    <property type="project" value="TreeGrafter"/>
</dbReference>
<evidence type="ECO:0000256" key="8">
    <source>
        <dbReference type="SAM" id="Phobius"/>
    </source>
</evidence>
<evidence type="ECO:0008006" key="11">
    <source>
        <dbReference type="Google" id="ProtNLM"/>
    </source>
</evidence>
<keyword evidence="6 8" id="KW-1133">Transmembrane helix</keyword>
<protein>
    <recommendedName>
        <fullName evidence="11">AI-2E family transporter</fullName>
    </recommendedName>
</protein>
<organism evidence="9 10">
    <name type="scientific">Candidatus Kerfeldbacteria bacterium RIFCSPHIGHO2_12_FULL_48_17</name>
    <dbReference type="NCBI Taxonomy" id="1798542"/>
    <lineage>
        <taxon>Bacteria</taxon>
        <taxon>Candidatus Kerfeldiibacteriota</taxon>
    </lineage>
</organism>
<evidence type="ECO:0000256" key="4">
    <source>
        <dbReference type="ARBA" id="ARBA00022475"/>
    </source>
</evidence>
<proteinExistence type="inferred from homology"/>
<keyword evidence="7 8" id="KW-0472">Membrane</keyword>
<name>A0A1G2B5U0_9BACT</name>
<evidence type="ECO:0000256" key="5">
    <source>
        <dbReference type="ARBA" id="ARBA00022692"/>
    </source>
</evidence>
<keyword evidence="4" id="KW-1003">Cell membrane</keyword>